<evidence type="ECO:0000256" key="1">
    <source>
        <dbReference type="SAM" id="MobiDB-lite"/>
    </source>
</evidence>
<dbReference type="AlphaFoldDB" id="A0A1T2X0G0"/>
<keyword evidence="3" id="KW-1185">Reference proteome</keyword>
<dbReference type="PANTHER" id="PTHR39180:SF2">
    <property type="entry name" value="DUF1641 DOMAIN-CONTAINING PROTEIN"/>
    <property type="match status" value="1"/>
</dbReference>
<reference evidence="2 3" key="1">
    <citation type="submission" date="2017-01" db="EMBL/GenBank/DDBJ databases">
        <title>Genome analysis of Paenibacillus selenitrireducens ES3-24.</title>
        <authorList>
            <person name="Xu D."/>
            <person name="Yao R."/>
            <person name="Zheng S."/>
        </authorList>
    </citation>
    <scope>NUCLEOTIDE SEQUENCE [LARGE SCALE GENOMIC DNA]</scope>
    <source>
        <strain evidence="2 3">ES3-24</strain>
    </source>
</reference>
<proteinExistence type="predicted"/>
<protein>
    <recommendedName>
        <fullName evidence="4">DUF1641 domain-containing protein</fullName>
    </recommendedName>
</protein>
<dbReference type="OrthoDB" id="2374761at2"/>
<evidence type="ECO:0000313" key="2">
    <source>
        <dbReference type="EMBL" id="OPA73399.1"/>
    </source>
</evidence>
<gene>
    <name evidence="2" type="ORF">BVG16_29145</name>
</gene>
<feature type="region of interest" description="Disordered" evidence="1">
    <location>
        <begin position="1"/>
        <end position="23"/>
    </location>
</feature>
<dbReference type="EMBL" id="MSZX01000018">
    <property type="protein sequence ID" value="OPA73399.1"/>
    <property type="molecule type" value="Genomic_DNA"/>
</dbReference>
<dbReference type="Proteomes" id="UP000190188">
    <property type="component" value="Unassembled WGS sequence"/>
</dbReference>
<name>A0A1T2X0G0_9BACL</name>
<accession>A0A1T2X0G0</accession>
<evidence type="ECO:0000313" key="3">
    <source>
        <dbReference type="Proteomes" id="UP000190188"/>
    </source>
</evidence>
<comment type="caution">
    <text evidence="2">The sequence shown here is derived from an EMBL/GenBank/DDBJ whole genome shotgun (WGS) entry which is preliminary data.</text>
</comment>
<organism evidence="2 3">
    <name type="scientific">Paenibacillus selenitireducens</name>
    <dbReference type="NCBI Taxonomy" id="1324314"/>
    <lineage>
        <taxon>Bacteria</taxon>
        <taxon>Bacillati</taxon>
        <taxon>Bacillota</taxon>
        <taxon>Bacilli</taxon>
        <taxon>Bacillales</taxon>
        <taxon>Paenibacillaceae</taxon>
        <taxon>Paenibacillus</taxon>
    </lineage>
</organism>
<dbReference type="RefSeq" id="WP_078502719.1">
    <property type="nucleotide sequence ID" value="NZ_MSZX01000018.1"/>
</dbReference>
<evidence type="ECO:0008006" key="4">
    <source>
        <dbReference type="Google" id="ProtNLM"/>
    </source>
</evidence>
<sequence>MSETITQAKPEQEVTEVSEVSASQKQNDVLDQLLKPEVQESLNALVQQLPKLTELVNVLTKSYDFAQAVATDDVLKSDTVGAIKEIAGPVKDKVKDLAATVIEAKDRADASNEVIGLFGLLKLLKDPQAQKMFRFVNAFLQVSAERENQHK</sequence>
<dbReference type="PANTHER" id="PTHR39180">
    <property type="match status" value="1"/>
</dbReference>
<dbReference type="STRING" id="1324314.BVG16_29145"/>